<keyword evidence="2" id="KW-1185">Reference proteome</keyword>
<dbReference type="Proteomes" id="UP001221898">
    <property type="component" value="Unassembled WGS sequence"/>
</dbReference>
<name>A0AAD7SZ74_9TELE</name>
<gene>
    <name evidence="1" type="ORF">AAFF_G00187840</name>
</gene>
<comment type="caution">
    <text evidence="1">The sequence shown here is derived from an EMBL/GenBank/DDBJ whole genome shotgun (WGS) entry which is preliminary data.</text>
</comment>
<evidence type="ECO:0000313" key="1">
    <source>
        <dbReference type="EMBL" id="KAJ8410827.1"/>
    </source>
</evidence>
<proteinExistence type="predicted"/>
<organism evidence="1 2">
    <name type="scientific">Aldrovandia affinis</name>
    <dbReference type="NCBI Taxonomy" id="143900"/>
    <lineage>
        <taxon>Eukaryota</taxon>
        <taxon>Metazoa</taxon>
        <taxon>Chordata</taxon>
        <taxon>Craniata</taxon>
        <taxon>Vertebrata</taxon>
        <taxon>Euteleostomi</taxon>
        <taxon>Actinopterygii</taxon>
        <taxon>Neopterygii</taxon>
        <taxon>Teleostei</taxon>
        <taxon>Notacanthiformes</taxon>
        <taxon>Halosauridae</taxon>
        <taxon>Aldrovandia</taxon>
    </lineage>
</organism>
<dbReference type="PANTHER" id="PTHR47331">
    <property type="entry name" value="PHD-TYPE DOMAIN-CONTAINING PROTEIN"/>
    <property type="match status" value="1"/>
</dbReference>
<sequence>MQDVQGKHLEALHDVNLRAAKRGCRRGAELKSSTDVLYLDRACGLQPGPLKGSDCPHLVTPRLNGPPWPHGGPAAVKTRLGWTLQGPVKSLQQYSHQQQCLFLATTSQAAELFKQVEKLWQLDTLPYRSERLVTRSRRDQEATNLLEAKTTRVEVEGVLRSPPRCCG</sequence>
<dbReference type="AlphaFoldDB" id="A0AAD7SZ74"/>
<protein>
    <submittedName>
        <fullName evidence="1">Uncharacterized protein</fullName>
    </submittedName>
</protein>
<evidence type="ECO:0000313" key="2">
    <source>
        <dbReference type="Proteomes" id="UP001221898"/>
    </source>
</evidence>
<dbReference type="EMBL" id="JAINUG010000025">
    <property type="protein sequence ID" value="KAJ8410827.1"/>
    <property type="molecule type" value="Genomic_DNA"/>
</dbReference>
<dbReference type="PANTHER" id="PTHR47331:SF5">
    <property type="entry name" value="RIBONUCLEASE H"/>
    <property type="match status" value="1"/>
</dbReference>
<reference evidence="1" key="1">
    <citation type="journal article" date="2023" name="Science">
        <title>Genome structures resolve the early diversification of teleost fishes.</title>
        <authorList>
            <person name="Parey E."/>
            <person name="Louis A."/>
            <person name="Montfort J."/>
            <person name="Bouchez O."/>
            <person name="Roques C."/>
            <person name="Iampietro C."/>
            <person name="Lluch J."/>
            <person name="Castinel A."/>
            <person name="Donnadieu C."/>
            <person name="Desvignes T."/>
            <person name="Floi Bucao C."/>
            <person name="Jouanno E."/>
            <person name="Wen M."/>
            <person name="Mejri S."/>
            <person name="Dirks R."/>
            <person name="Jansen H."/>
            <person name="Henkel C."/>
            <person name="Chen W.J."/>
            <person name="Zahm M."/>
            <person name="Cabau C."/>
            <person name="Klopp C."/>
            <person name="Thompson A.W."/>
            <person name="Robinson-Rechavi M."/>
            <person name="Braasch I."/>
            <person name="Lecointre G."/>
            <person name="Bobe J."/>
            <person name="Postlethwait J.H."/>
            <person name="Berthelot C."/>
            <person name="Roest Crollius H."/>
            <person name="Guiguen Y."/>
        </authorList>
    </citation>
    <scope>NUCLEOTIDE SEQUENCE</scope>
    <source>
        <strain evidence="1">NC1722</strain>
    </source>
</reference>
<accession>A0AAD7SZ74</accession>